<proteinExistence type="predicted"/>
<dbReference type="SUPFAM" id="SSF53383">
    <property type="entry name" value="PLP-dependent transferases"/>
    <property type="match status" value="1"/>
</dbReference>
<evidence type="ECO:0000313" key="1">
    <source>
        <dbReference type="EMBL" id="SPH23730.1"/>
    </source>
</evidence>
<keyword evidence="2" id="KW-1185">Reference proteome</keyword>
<name>A0A2R8BKA7_9RHOB</name>
<sequence length="119" mass="12626">MERGANPLTHGIARAAAAAALDGPKNGVRRLNAAFETRRNLVVEHIARIEMPSHDPSYDTAFTSYVLKAAGIARVSGSTDEMSPFFRMSAAASEDVLARAMERLAAAVATLTNPASQEV</sequence>
<dbReference type="EMBL" id="OMOQ01000002">
    <property type="protein sequence ID" value="SPH23730.1"/>
    <property type="molecule type" value="Genomic_DNA"/>
</dbReference>
<dbReference type="InterPro" id="IPR015422">
    <property type="entry name" value="PyrdxlP-dep_Trfase_small"/>
</dbReference>
<accession>A0A2R8BKA7</accession>
<evidence type="ECO:0000313" key="2">
    <source>
        <dbReference type="Proteomes" id="UP000244924"/>
    </source>
</evidence>
<reference evidence="1 2" key="1">
    <citation type="submission" date="2018-03" db="EMBL/GenBank/DDBJ databases">
        <authorList>
            <person name="Keele B.F."/>
        </authorList>
    </citation>
    <scope>NUCLEOTIDE SEQUENCE [LARGE SCALE GENOMIC DNA]</scope>
    <source>
        <strain evidence="1 2">CECT 8626</strain>
    </source>
</reference>
<dbReference type="InterPro" id="IPR015424">
    <property type="entry name" value="PyrdxlP-dep_Trfase"/>
</dbReference>
<dbReference type="AlphaFoldDB" id="A0A2R8BKA7"/>
<dbReference type="RefSeq" id="WP_108853818.1">
    <property type="nucleotide sequence ID" value="NZ_OMOQ01000002.1"/>
</dbReference>
<organism evidence="1 2">
    <name type="scientific">Albidovulum aquaemixtae</name>
    <dbReference type="NCBI Taxonomy" id="1542388"/>
    <lineage>
        <taxon>Bacteria</taxon>
        <taxon>Pseudomonadati</taxon>
        <taxon>Pseudomonadota</taxon>
        <taxon>Alphaproteobacteria</taxon>
        <taxon>Rhodobacterales</taxon>
        <taxon>Paracoccaceae</taxon>
        <taxon>Albidovulum</taxon>
    </lineage>
</organism>
<protein>
    <submittedName>
        <fullName evidence="1">Uncharacterized protein</fullName>
    </submittedName>
</protein>
<dbReference type="Gene3D" id="3.90.1150.10">
    <property type="entry name" value="Aspartate Aminotransferase, domain 1"/>
    <property type="match status" value="1"/>
</dbReference>
<dbReference type="Proteomes" id="UP000244924">
    <property type="component" value="Unassembled WGS sequence"/>
</dbReference>
<gene>
    <name evidence="1" type="ORF">DEA8626_02799</name>
</gene>